<dbReference type="GO" id="GO:0016787">
    <property type="term" value="F:hydrolase activity"/>
    <property type="evidence" value="ECO:0007669"/>
    <property type="project" value="UniProtKB-KW"/>
</dbReference>
<dbReference type="OrthoDB" id="9800186at2"/>
<comment type="cofactor">
    <cofactor evidence="1">
        <name>Mg(2+)</name>
        <dbReference type="ChEBI" id="CHEBI:18420"/>
    </cofactor>
</comment>
<dbReference type="Gene3D" id="3.90.79.10">
    <property type="entry name" value="Nucleoside Triphosphate Pyrophosphohydrolase"/>
    <property type="match status" value="1"/>
</dbReference>
<dbReference type="InterPro" id="IPR020084">
    <property type="entry name" value="NUDIX_hydrolase_CS"/>
</dbReference>
<gene>
    <name evidence="5" type="ORF">SAMN05192532_10693</name>
</gene>
<evidence type="ECO:0000256" key="3">
    <source>
        <dbReference type="RuleBase" id="RU003476"/>
    </source>
</evidence>
<feature type="domain" description="Nudix hydrolase" evidence="4">
    <location>
        <begin position="1"/>
        <end position="127"/>
    </location>
</feature>
<dbReference type="PANTHER" id="PTHR43046:SF14">
    <property type="entry name" value="MUTT_NUDIX FAMILY PROTEIN"/>
    <property type="match status" value="1"/>
</dbReference>
<reference evidence="5 6" key="1">
    <citation type="submission" date="2016-10" db="EMBL/GenBank/DDBJ databases">
        <authorList>
            <person name="de Groot N.N."/>
        </authorList>
    </citation>
    <scope>NUCLEOTIDE SEQUENCE [LARGE SCALE GENOMIC DNA]</scope>
    <source>
        <strain evidence="5 6">DSM 23995</strain>
    </source>
</reference>
<organism evidence="5 6">
    <name type="scientific">Alteribacillus iranensis</name>
    <dbReference type="NCBI Taxonomy" id="930128"/>
    <lineage>
        <taxon>Bacteria</taxon>
        <taxon>Bacillati</taxon>
        <taxon>Bacillota</taxon>
        <taxon>Bacilli</taxon>
        <taxon>Bacillales</taxon>
        <taxon>Bacillaceae</taxon>
        <taxon>Alteribacillus</taxon>
    </lineage>
</organism>
<proteinExistence type="inferred from homology"/>
<evidence type="ECO:0000313" key="6">
    <source>
        <dbReference type="Proteomes" id="UP000199516"/>
    </source>
</evidence>
<dbReference type="PROSITE" id="PS51462">
    <property type="entry name" value="NUDIX"/>
    <property type="match status" value="1"/>
</dbReference>
<dbReference type="PRINTS" id="PR00502">
    <property type="entry name" value="NUDIXFAMILY"/>
</dbReference>
<keyword evidence="6" id="KW-1185">Reference proteome</keyword>
<dbReference type="CDD" id="cd18886">
    <property type="entry name" value="NUDIX_MutT_Nudt1"/>
    <property type="match status" value="1"/>
</dbReference>
<name>A0A1I2EL16_9BACI</name>
<dbReference type="InterPro" id="IPR000086">
    <property type="entry name" value="NUDIX_hydrolase_dom"/>
</dbReference>
<keyword evidence="2 3" id="KW-0378">Hydrolase</keyword>
<dbReference type="RefSeq" id="WP_091662756.1">
    <property type="nucleotide sequence ID" value="NZ_FONT01000006.1"/>
</dbReference>
<evidence type="ECO:0000256" key="1">
    <source>
        <dbReference type="ARBA" id="ARBA00001946"/>
    </source>
</evidence>
<dbReference type="EMBL" id="FONT01000006">
    <property type="protein sequence ID" value="SFE93702.1"/>
    <property type="molecule type" value="Genomic_DNA"/>
</dbReference>
<evidence type="ECO:0000313" key="5">
    <source>
        <dbReference type="EMBL" id="SFE93702.1"/>
    </source>
</evidence>
<dbReference type="PROSITE" id="PS00893">
    <property type="entry name" value="NUDIX_BOX"/>
    <property type="match status" value="1"/>
</dbReference>
<evidence type="ECO:0000256" key="2">
    <source>
        <dbReference type="ARBA" id="ARBA00022801"/>
    </source>
</evidence>
<dbReference type="STRING" id="930128.SAMN05192532_10693"/>
<dbReference type="InterPro" id="IPR020476">
    <property type="entry name" value="Nudix_hydrolase"/>
</dbReference>
<dbReference type="SUPFAM" id="SSF55811">
    <property type="entry name" value="Nudix"/>
    <property type="match status" value="1"/>
</dbReference>
<dbReference type="Proteomes" id="UP000199516">
    <property type="component" value="Unassembled WGS sequence"/>
</dbReference>
<dbReference type="Pfam" id="PF00293">
    <property type="entry name" value="NUDIX"/>
    <property type="match status" value="1"/>
</dbReference>
<dbReference type="AlphaFoldDB" id="A0A1I2EL16"/>
<accession>A0A1I2EL16</accession>
<comment type="similarity">
    <text evidence="3">Belongs to the Nudix hydrolase family.</text>
</comment>
<sequence length="164" mass="18744">MQRVTNCVLQHKGNLLLLQKPSRNWWVAPGGKMEPGESVREAVVREFREETGLTVINPSIRGIFTFLITEQEKIISEWMMFTFLAKNWKGTLLEQSPEGILAWQPESTVTGLDMAEGDRRIFEHISQEDGVLYGTFRYTSEYKLISCELSSDTPDVSKREGDDV</sequence>
<dbReference type="InterPro" id="IPR015797">
    <property type="entry name" value="NUDIX_hydrolase-like_dom_sf"/>
</dbReference>
<protein>
    <submittedName>
        <fullName evidence="5">8-oxo-dGTP diphosphatase</fullName>
    </submittedName>
</protein>
<evidence type="ECO:0000259" key="4">
    <source>
        <dbReference type="PROSITE" id="PS51462"/>
    </source>
</evidence>
<dbReference type="PANTHER" id="PTHR43046">
    <property type="entry name" value="GDP-MANNOSE MANNOSYL HYDROLASE"/>
    <property type="match status" value="1"/>
</dbReference>